<dbReference type="PANTHER" id="PTHR12131:SF7">
    <property type="entry name" value="EXOSOME RNA HELICASE MTR4"/>
    <property type="match status" value="1"/>
</dbReference>
<dbReference type="Gene3D" id="2.40.30.300">
    <property type="match status" value="1"/>
</dbReference>
<dbReference type="Gene3D" id="3.40.50.300">
    <property type="entry name" value="P-loop containing nucleotide triphosphate hydrolases"/>
    <property type="match status" value="2"/>
</dbReference>
<evidence type="ECO:0000256" key="7">
    <source>
        <dbReference type="ARBA" id="ARBA00023242"/>
    </source>
</evidence>
<evidence type="ECO:0000259" key="10">
    <source>
        <dbReference type="PROSITE" id="PS51194"/>
    </source>
</evidence>
<dbReference type="SUPFAM" id="SSF52540">
    <property type="entry name" value="P-loop containing nucleoside triphosphate hydrolases"/>
    <property type="match status" value="1"/>
</dbReference>
<feature type="compositionally biased region" description="Basic and acidic residues" evidence="8">
    <location>
        <begin position="80"/>
        <end position="89"/>
    </location>
</feature>
<dbReference type="InterPro" id="IPR012961">
    <property type="entry name" value="Ski2/MTR4_C"/>
</dbReference>
<dbReference type="FunFam" id="2.40.30.300:FF:000001">
    <property type="entry name" value="Mtr4 exosome RNA helicase"/>
    <property type="match status" value="1"/>
</dbReference>
<evidence type="ECO:0000313" key="12">
    <source>
        <dbReference type="Proteomes" id="UP000030104"/>
    </source>
</evidence>
<protein>
    <submittedName>
        <fullName evidence="11">Helicase, C-terminal</fullName>
    </submittedName>
</protein>
<dbReference type="InterPro" id="IPR050699">
    <property type="entry name" value="RNA-DNA_Helicase"/>
</dbReference>
<comment type="caution">
    <text evidence="11">The sequence shown here is derived from an EMBL/GenBank/DDBJ whole genome shotgun (WGS) entry which is preliminary data.</text>
</comment>
<accession>A0A0A2KL30</accession>
<comment type="similarity">
    <text evidence="2">Belongs to the helicase family. SKI2 subfamily.</text>
</comment>
<evidence type="ECO:0000313" key="11">
    <source>
        <dbReference type="EMBL" id="KGO68499.1"/>
    </source>
</evidence>
<dbReference type="SMART" id="SM00490">
    <property type="entry name" value="HELICc"/>
    <property type="match status" value="1"/>
</dbReference>
<evidence type="ECO:0000259" key="9">
    <source>
        <dbReference type="PROSITE" id="PS51192"/>
    </source>
</evidence>
<dbReference type="InterPro" id="IPR016438">
    <property type="entry name" value="SKI2-like"/>
</dbReference>
<dbReference type="InterPro" id="IPR027417">
    <property type="entry name" value="P-loop_NTPase"/>
</dbReference>
<dbReference type="SMART" id="SM00487">
    <property type="entry name" value="DEXDc"/>
    <property type="match status" value="1"/>
</dbReference>
<dbReference type="Proteomes" id="UP000030104">
    <property type="component" value="Unassembled WGS sequence"/>
</dbReference>
<keyword evidence="5 11" id="KW-0347">Helicase</keyword>
<evidence type="ECO:0000256" key="2">
    <source>
        <dbReference type="ARBA" id="ARBA00010140"/>
    </source>
</evidence>
<evidence type="ECO:0000256" key="6">
    <source>
        <dbReference type="ARBA" id="ARBA00022840"/>
    </source>
</evidence>
<dbReference type="GO" id="GO:0005634">
    <property type="term" value="C:nucleus"/>
    <property type="evidence" value="ECO:0007669"/>
    <property type="project" value="UniProtKB-SubCell"/>
</dbReference>
<evidence type="ECO:0000256" key="5">
    <source>
        <dbReference type="ARBA" id="ARBA00022806"/>
    </source>
</evidence>
<dbReference type="SMART" id="SM01142">
    <property type="entry name" value="DSHCT"/>
    <property type="match status" value="1"/>
</dbReference>
<dbReference type="Gene3D" id="1.10.3380.30">
    <property type="match status" value="1"/>
</dbReference>
<dbReference type="CDD" id="cd18795">
    <property type="entry name" value="SF2_C_Ski2"/>
    <property type="match status" value="1"/>
</dbReference>
<dbReference type="OrthoDB" id="64767at2759"/>
<dbReference type="FunFam" id="1.10.3380.30:FF:000003">
    <property type="entry name" value="ATP dependent RNA helicase (Dob1)"/>
    <property type="match status" value="1"/>
</dbReference>
<dbReference type="GO" id="GO:0005524">
    <property type="term" value="F:ATP binding"/>
    <property type="evidence" value="ECO:0007669"/>
    <property type="project" value="UniProtKB-KW"/>
</dbReference>
<dbReference type="CDD" id="cd18024">
    <property type="entry name" value="DEXHc_Mtr4-like"/>
    <property type="match status" value="1"/>
</dbReference>
<dbReference type="InterPro" id="IPR001650">
    <property type="entry name" value="Helicase_C-like"/>
</dbReference>
<reference evidence="11 12" key="1">
    <citation type="journal article" date="2015" name="Mol. Plant Microbe Interact.">
        <title>Genome, transcriptome, and functional analyses of Penicillium expansum provide new insights into secondary metabolism and pathogenicity.</title>
        <authorList>
            <person name="Ballester A.R."/>
            <person name="Marcet-Houben M."/>
            <person name="Levin E."/>
            <person name="Sela N."/>
            <person name="Selma-Lazaro C."/>
            <person name="Carmona L."/>
            <person name="Wisniewski M."/>
            <person name="Droby S."/>
            <person name="Gonzalez-Candelas L."/>
            <person name="Gabaldon T."/>
        </authorList>
    </citation>
    <scope>NUCLEOTIDE SEQUENCE [LARGE SCALE GENOMIC DNA]</scope>
    <source>
        <strain evidence="11 12">PHI-1</strain>
    </source>
</reference>
<dbReference type="Pfam" id="PF13234">
    <property type="entry name" value="MTR4_beta-barrel"/>
    <property type="match status" value="1"/>
</dbReference>
<dbReference type="InterPro" id="IPR048392">
    <property type="entry name" value="MTR4-like_stalk"/>
</dbReference>
<dbReference type="GO" id="GO:0016787">
    <property type="term" value="F:hydrolase activity"/>
    <property type="evidence" value="ECO:0007669"/>
    <property type="project" value="UniProtKB-KW"/>
</dbReference>
<dbReference type="GO" id="GO:0006401">
    <property type="term" value="P:RNA catabolic process"/>
    <property type="evidence" value="ECO:0007669"/>
    <property type="project" value="InterPro"/>
</dbReference>
<evidence type="ECO:0000256" key="1">
    <source>
        <dbReference type="ARBA" id="ARBA00004123"/>
    </source>
</evidence>
<dbReference type="EMBL" id="JQGA01001201">
    <property type="protein sequence ID" value="KGO68499.1"/>
    <property type="molecule type" value="Genomic_DNA"/>
</dbReference>
<dbReference type="FunFam" id="3.40.50.300:FF:000083">
    <property type="entry name" value="ATP-dependent RNA helicase DOB1"/>
    <property type="match status" value="1"/>
</dbReference>
<feature type="compositionally biased region" description="Basic residues" evidence="8">
    <location>
        <begin position="23"/>
        <end position="34"/>
    </location>
</feature>
<feature type="domain" description="Helicase ATP-binding" evidence="9">
    <location>
        <begin position="168"/>
        <end position="324"/>
    </location>
</feature>
<gene>
    <name evidence="11" type="ORF">PITC_071240</name>
</gene>
<evidence type="ECO:0000256" key="4">
    <source>
        <dbReference type="ARBA" id="ARBA00022801"/>
    </source>
</evidence>
<feature type="compositionally biased region" description="Basic and acidic residues" evidence="8">
    <location>
        <begin position="38"/>
        <end position="53"/>
    </location>
</feature>
<dbReference type="AlphaFoldDB" id="A0A0A2KL30"/>
<dbReference type="InterPro" id="IPR011545">
    <property type="entry name" value="DEAD/DEAH_box_helicase_dom"/>
</dbReference>
<dbReference type="GO" id="GO:0000460">
    <property type="term" value="P:maturation of 5.8S rRNA"/>
    <property type="evidence" value="ECO:0007669"/>
    <property type="project" value="TreeGrafter"/>
</dbReference>
<dbReference type="GO" id="GO:0003724">
    <property type="term" value="F:RNA helicase activity"/>
    <property type="evidence" value="ECO:0007669"/>
    <property type="project" value="InterPro"/>
</dbReference>
<proteinExistence type="inferred from homology"/>
<feature type="domain" description="Helicase C-terminal" evidence="10">
    <location>
        <begin position="407"/>
        <end position="608"/>
    </location>
</feature>
<dbReference type="Pfam" id="PF08148">
    <property type="entry name" value="DSHCT"/>
    <property type="match status" value="1"/>
</dbReference>
<feature type="region of interest" description="Disordered" evidence="8">
    <location>
        <begin position="375"/>
        <end position="398"/>
    </location>
</feature>
<dbReference type="CDD" id="cd13154">
    <property type="entry name" value="KOW_Mtr4"/>
    <property type="match status" value="1"/>
</dbReference>
<dbReference type="HOGENOM" id="CLU_002902_0_1_1"/>
<evidence type="ECO:0000256" key="8">
    <source>
        <dbReference type="SAM" id="MobiDB-lite"/>
    </source>
</evidence>
<keyword evidence="7" id="KW-0539">Nucleus</keyword>
<dbReference type="GO" id="GO:0003723">
    <property type="term" value="F:RNA binding"/>
    <property type="evidence" value="ECO:0007669"/>
    <property type="project" value="InterPro"/>
</dbReference>
<dbReference type="PANTHER" id="PTHR12131">
    <property type="entry name" value="ATP-DEPENDENT RNA AND DNA HELICASE"/>
    <property type="match status" value="1"/>
</dbReference>
<dbReference type="Pfam" id="PF21408">
    <property type="entry name" value="MTR4-like_stalk"/>
    <property type="match status" value="1"/>
</dbReference>
<keyword evidence="3" id="KW-0547">Nucleotide-binding</keyword>
<evidence type="ECO:0000256" key="3">
    <source>
        <dbReference type="ARBA" id="ARBA00022741"/>
    </source>
</evidence>
<dbReference type="PhylomeDB" id="A0A0A2KL30"/>
<dbReference type="PROSITE" id="PS51192">
    <property type="entry name" value="HELICASE_ATP_BIND_1"/>
    <property type="match status" value="1"/>
</dbReference>
<dbReference type="FunFam" id="3.40.50.300:FF:000141">
    <property type="entry name" value="ATP-dependent RNA helicase DOB1"/>
    <property type="match status" value="1"/>
</dbReference>
<dbReference type="Pfam" id="PF00271">
    <property type="entry name" value="Helicase_C"/>
    <property type="match status" value="1"/>
</dbReference>
<keyword evidence="4" id="KW-0378">Hydrolase</keyword>
<dbReference type="PIRSF" id="PIRSF005198">
    <property type="entry name" value="Antiviral_helicase_SKI2"/>
    <property type="match status" value="1"/>
</dbReference>
<comment type="subcellular location">
    <subcellularLocation>
        <location evidence="1">Nucleus</location>
    </subcellularLocation>
</comment>
<feature type="region of interest" description="Disordered" evidence="8">
    <location>
        <begin position="1"/>
        <end position="103"/>
    </location>
</feature>
<keyword evidence="6" id="KW-0067">ATP-binding</keyword>
<sequence length="1081" mass="121857">MDELFDVFEDQPQAVKPSEGASKRLKKDKNKKRQVNGDVKKTADIQPGQKEDVTMADAPAAEVESANAEAPATPSEPEQPETKRPRLDQEPEPVVADSFETEQEREIAASGGLSGATDTSAVVVSHQVRHQVAIPPNYPYVPISQHKPPANPAKTWPFTLDPFQQVAVSSIQREESVLVSAHTSAGKTVVAEYAIAQSLKQNQRVIYTSPIKALSNQKYREFAAEFGDVGLMTGDVTINPTATCLVMTTEILRSMLYRGSEIMREVQWVVFDEIHYMRDLNRGVVWEETIILLPDKVRYVFLSATIPNAMQFAEWIVKMHNQPCHVVYTNYRPTPLQNYFFPAGGEGIHLVVDEKGVFREENFQKAMSAIADKKGDDPADALAKRKGKGKDKQINKGGNKGPSDIFKIVRMIMLKNYNPVIVFSFSKRECEAGALQMSKLTFNDDSEKNMVSKVFESAIEMLSPEDRQLPQIQNILPLLQQGIGVHHSGLLPILKETIEILFQEGLIKVLFATETFSIGLNMPAKTVVFTSVRKFDGTSQRWVTPSEFIQMSGRAGRRGLDDRGIVIMMVGEEMDPAVAKEIVRGEQDRLNSAFHLGYNMILNLMRVEGISPEYMLERCFKQFQNTGSVSGLEKELESLEEKRANMIISDEGTIREYYDLRKQLDAFADDVQHVITHPNYSLTFIHPGRLIHVKYKDADFGWGVVINQKKRKQASNDTEKLTPHQSHIVDVLMRTTEGSSIGTKSFQDLPPGVHPAKEGEPARSEVVPVVLSCITEISHIRIMLPKDITSPGSRNDVMKSVSEVKRRFPDGVPLLDPIENMQIKDESFKKLLRKIEVLESRLLSNPLHNSPRLTELYEQYAEKVDLTAKIKAIKKQITEAMSILQLDELKCRKRVLRRFGFINEAEVVQLKARVACEISTGDELMLSELLFNGFFNNLTAEQIASVMSCFVFEEKVKEAPALAKDELAKPLKEIQSQARIIAKVSQESKMAVNEDEYVQSFHWELMEVIYEWTQGKSFADICKMTDVYEGSLIRVFRRLEECLRQMAQAAKVMGSEDLESKFEEALGKVRRDIVAAQSLYL</sequence>
<dbReference type="PROSITE" id="PS51194">
    <property type="entry name" value="HELICASE_CTER"/>
    <property type="match status" value="1"/>
</dbReference>
<dbReference type="InterPro" id="IPR014001">
    <property type="entry name" value="Helicase_ATP-bd"/>
</dbReference>
<organism evidence="11 12">
    <name type="scientific">Penicillium italicum</name>
    <name type="common">Blue mold</name>
    <dbReference type="NCBI Taxonomy" id="40296"/>
    <lineage>
        <taxon>Eukaryota</taxon>
        <taxon>Fungi</taxon>
        <taxon>Dikarya</taxon>
        <taxon>Ascomycota</taxon>
        <taxon>Pezizomycotina</taxon>
        <taxon>Eurotiomycetes</taxon>
        <taxon>Eurotiomycetidae</taxon>
        <taxon>Eurotiales</taxon>
        <taxon>Aspergillaceae</taxon>
        <taxon>Penicillium</taxon>
    </lineage>
</organism>
<keyword evidence="12" id="KW-1185">Reference proteome</keyword>
<name>A0A0A2KL30_PENIT</name>
<dbReference type="OMA" id="IMLKNYN"/>
<dbReference type="STRING" id="40296.A0A0A2KL30"/>
<dbReference type="Pfam" id="PF00270">
    <property type="entry name" value="DEAD"/>
    <property type="match status" value="1"/>
</dbReference>
<dbReference type="InterPro" id="IPR025696">
    <property type="entry name" value="Beta-barrel_MTR4"/>
</dbReference>